<evidence type="ECO:0000256" key="2">
    <source>
        <dbReference type="ARBA" id="ARBA00004120"/>
    </source>
</evidence>
<keyword evidence="13" id="KW-0597">Phosphoprotein</keyword>
<dbReference type="PANTHER" id="PTHR10625">
    <property type="entry name" value="HISTONE DEACETYLASE HDAC1-RELATED"/>
    <property type="match status" value="1"/>
</dbReference>
<evidence type="ECO:0000256" key="10">
    <source>
        <dbReference type="ARBA" id="ARBA00022481"/>
    </source>
</evidence>
<evidence type="ECO:0000256" key="30">
    <source>
        <dbReference type="ARBA" id="ARBA00049136"/>
    </source>
</evidence>
<comment type="similarity">
    <text evidence="9">Belongs to the histone deacetylase family. HD type 2 subfamily.</text>
</comment>
<comment type="catalytic activity">
    <reaction evidence="29">
        <text>N(6)-acetyl-L-lysyl-[histone] + H2O = L-lysyl-[histone] + acetate</text>
        <dbReference type="Rhea" id="RHEA:58196"/>
        <dbReference type="Rhea" id="RHEA-COMP:9845"/>
        <dbReference type="Rhea" id="RHEA-COMP:11338"/>
        <dbReference type="ChEBI" id="CHEBI:15377"/>
        <dbReference type="ChEBI" id="CHEBI:29969"/>
        <dbReference type="ChEBI" id="CHEBI:30089"/>
        <dbReference type="ChEBI" id="CHEBI:61930"/>
        <dbReference type="EC" id="3.5.1.98"/>
    </reaction>
</comment>
<evidence type="ECO:0000256" key="29">
    <source>
        <dbReference type="ARBA" id="ARBA00048287"/>
    </source>
</evidence>
<comment type="caution">
    <text evidence="37">The sequence shown here is derived from an EMBL/GenBank/DDBJ whole genome shotgun (WGS) entry which is preliminary data.</text>
</comment>
<keyword evidence="28" id="KW-0966">Cell projection</keyword>
<dbReference type="GO" id="GO:0000118">
    <property type="term" value="C:histone deacetylase complex"/>
    <property type="evidence" value="ECO:0007669"/>
    <property type="project" value="TreeGrafter"/>
</dbReference>
<dbReference type="GO" id="GO:0043204">
    <property type="term" value="C:perikaryon"/>
    <property type="evidence" value="ECO:0007669"/>
    <property type="project" value="UniProtKB-SubCell"/>
</dbReference>
<evidence type="ECO:0000256" key="26">
    <source>
        <dbReference type="ARBA" id="ARBA00023212"/>
    </source>
</evidence>
<dbReference type="FunFam" id="3.40.800.20:FF:000005">
    <property type="entry name" value="histone deacetylase 6"/>
    <property type="match status" value="1"/>
</dbReference>
<evidence type="ECO:0000256" key="23">
    <source>
        <dbReference type="ARBA" id="ARBA00023015"/>
    </source>
</evidence>
<evidence type="ECO:0000256" key="19">
    <source>
        <dbReference type="ARBA" id="ARBA00022801"/>
    </source>
</evidence>
<evidence type="ECO:0000256" key="3">
    <source>
        <dbReference type="ARBA" id="ARBA00004123"/>
    </source>
</evidence>
<evidence type="ECO:0000256" key="7">
    <source>
        <dbReference type="ARBA" id="ARBA00004489"/>
    </source>
</evidence>
<proteinExistence type="inferred from homology"/>
<evidence type="ECO:0000256" key="15">
    <source>
        <dbReference type="ARBA" id="ARBA00022723"/>
    </source>
</evidence>
<name>A0AAN8S4X0_POLSC</name>
<evidence type="ECO:0000256" key="18">
    <source>
        <dbReference type="ARBA" id="ARBA00022786"/>
    </source>
</evidence>
<dbReference type="InterPro" id="IPR023801">
    <property type="entry name" value="His_deacetylse_dom"/>
</dbReference>
<keyword evidence="24" id="KW-0804">Transcription</keyword>
<dbReference type="GO" id="GO:0051129">
    <property type="term" value="P:negative regulation of cellular component organization"/>
    <property type="evidence" value="ECO:0007669"/>
    <property type="project" value="UniProtKB-ARBA"/>
</dbReference>
<keyword evidence="20" id="KW-0862">Zinc</keyword>
<evidence type="ECO:0000256" key="33">
    <source>
        <dbReference type="ARBA" id="ARBA00082852"/>
    </source>
</evidence>
<dbReference type="PRINTS" id="PR01270">
    <property type="entry name" value="HDASUPER"/>
</dbReference>
<keyword evidence="25" id="KW-0009">Actin-binding</keyword>
<evidence type="ECO:0000313" key="38">
    <source>
        <dbReference type="Proteomes" id="UP001372834"/>
    </source>
</evidence>
<feature type="compositionally biased region" description="Basic and acidic residues" evidence="35">
    <location>
        <begin position="943"/>
        <end position="960"/>
    </location>
</feature>
<comment type="catalytic activity">
    <reaction evidence="31">
        <text>N(6)-acetyl-L-lysyl-[alpha-tubulin] + H2O = L-lysyl-[alpha-tubulin] + acetate</text>
        <dbReference type="Rhea" id="RHEA:21548"/>
        <dbReference type="Rhea" id="RHEA-COMP:11278"/>
        <dbReference type="Rhea" id="RHEA-COMP:11279"/>
        <dbReference type="ChEBI" id="CHEBI:15377"/>
        <dbReference type="ChEBI" id="CHEBI:29969"/>
        <dbReference type="ChEBI" id="CHEBI:30089"/>
        <dbReference type="ChEBI" id="CHEBI:61930"/>
    </reaction>
    <physiologicalReaction direction="left-to-right" evidence="31">
        <dbReference type="Rhea" id="RHEA:21549"/>
    </physiologicalReaction>
</comment>
<dbReference type="InterPro" id="IPR000286">
    <property type="entry name" value="HDACs"/>
</dbReference>
<dbReference type="GO" id="GO:0003779">
    <property type="term" value="F:actin binding"/>
    <property type="evidence" value="ECO:0007669"/>
    <property type="project" value="UniProtKB-KW"/>
</dbReference>
<dbReference type="GO" id="GO:0051646">
    <property type="term" value="P:mitochondrion localization"/>
    <property type="evidence" value="ECO:0007669"/>
    <property type="project" value="UniProtKB-ARBA"/>
</dbReference>
<evidence type="ECO:0000256" key="34">
    <source>
        <dbReference type="PROSITE-ProRule" id="PRU00502"/>
    </source>
</evidence>
<keyword evidence="12" id="KW-0678">Repressor</keyword>
<dbReference type="InterPro" id="IPR013083">
    <property type="entry name" value="Znf_RING/FYVE/PHD"/>
</dbReference>
<dbReference type="Proteomes" id="UP001372834">
    <property type="component" value="Unassembled WGS sequence"/>
</dbReference>
<evidence type="ECO:0000256" key="9">
    <source>
        <dbReference type="ARBA" id="ARBA00007738"/>
    </source>
</evidence>
<keyword evidence="11" id="KW-0963">Cytoplasm</keyword>
<dbReference type="SMART" id="SM00290">
    <property type="entry name" value="ZnF_UBP"/>
    <property type="match status" value="1"/>
</dbReference>
<dbReference type="GO" id="GO:0030424">
    <property type="term" value="C:axon"/>
    <property type="evidence" value="ECO:0007669"/>
    <property type="project" value="UniProtKB-SubCell"/>
</dbReference>
<dbReference type="FunFam" id="3.30.40.10:FF:000342">
    <property type="entry name" value="Histone deacetylase 6"/>
    <property type="match status" value="1"/>
</dbReference>
<dbReference type="PANTHER" id="PTHR10625:SF38">
    <property type="entry name" value="HISTONE DEACETYLASE 6, ISOFORM G"/>
    <property type="match status" value="1"/>
</dbReference>
<comment type="subcellular location">
    <subcellularLocation>
        <location evidence="7">Cell projection</location>
        <location evidence="7">Axon</location>
    </subcellularLocation>
    <subcellularLocation>
        <location evidence="4">Cell projection</location>
        <location evidence="4">Dendrite</location>
    </subcellularLocation>
    <subcellularLocation>
        <location evidence="2">Cytoplasm</location>
        <location evidence="2">Cytoskeleton</location>
        <location evidence="2">Cilium basal body</location>
    </subcellularLocation>
    <subcellularLocation>
        <location evidence="5">Cytoplasm</location>
        <location evidence="5">Cytoskeleton</location>
        <location evidence="5">Microtubule organizing center</location>
        <location evidence="5">Centrosome</location>
    </subcellularLocation>
    <subcellularLocation>
        <location evidence="3">Nucleus</location>
    </subcellularLocation>
    <subcellularLocation>
        <location evidence="6">Perikaryon</location>
    </subcellularLocation>
</comment>
<dbReference type="GO" id="GO:0006950">
    <property type="term" value="P:response to stress"/>
    <property type="evidence" value="ECO:0007669"/>
    <property type="project" value="UniProtKB-ARBA"/>
</dbReference>
<evidence type="ECO:0000256" key="8">
    <source>
        <dbReference type="ARBA" id="ARBA00004906"/>
    </source>
</evidence>
<evidence type="ECO:0000256" key="1">
    <source>
        <dbReference type="ARBA" id="ARBA00001947"/>
    </source>
</evidence>
<evidence type="ECO:0000256" key="17">
    <source>
        <dbReference type="ARBA" id="ARBA00022771"/>
    </source>
</evidence>
<reference evidence="37 38" key="1">
    <citation type="submission" date="2023-10" db="EMBL/GenBank/DDBJ databases">
        <title>Genomes of two closely related lineages of the louse Polyplax serrata with different host specificities.</title>
        <authorList>
            <person name="Martinu J."/>
            <person name="Tarabai H."/>
            <person name="Stefka J."/>
            <person name="Hypsa V."/>
        </authorList>
    </citation>
    <scope>NUCLEOTIDE SEQUENCE [LARGE SCALE GENOMIC DNA]</scope>
    <source>
        <strain evidence="37">HR10_N</strain>
    </source>
</reference>
<evidence type="ECO:0000259" key="36">
    <source>
        <dbReference type="PROSITE" id="PS50271"/>
    </source>
</evidence>
<evidence type="ECO:0000256" key="14">
    <source>
        <dbReference type="ARBA" id="ARBA00022679"/>
    </source>
</evidence>
<dbReference type="Gene3D" id="3.30.40.10">
    <property type="entry name" value="Zinc/RING finger domain, C3HC4 (zinc finger)"/>
    <property type="match status" value="1"/>
</dbReference>
<keyword evidence="26" id="KW-0206">Cytoskeleton</keyword>
<evidence type="ECO:0000256" key="11">
    <source>
        <dbReference type="ARBA" id="ARBA00022490"/>
    </source>
</evidence>
<evidence type="ECO:0000313" key="37">
    <source>
        <dbReference type="EMBL" id="KAK6628777.1"/>
    </source>
</evidence>
<comment type="pathway">
    <text evidence="8">Protein modification; protein ubiquitination.</text>
</comment>
<evidence type="ECO:0000256" key="13">
    <source>
        <dbReference type="ARBA" id="ARBA00022553"/>
    </source>
</evidence>
<gene>
    <name evidence="37" type="ORF">RUM43_002593</name>
</gene>
<dbReference type="Pfam" id="PF00850">
    <property type="entry name" value="Hist_deacetyl"/>
    <property type="match status" value="3"/>
</dbReference>
<dbReference type="Pfam" id="PF02148">
    <property type="entry name" value="zf-UBP"/>
    <property type="match status" value="1"/>
</dbReference>
<evidence type="ECO:0000256" key="32">
    <source>
        <dbReference type="ARBA" id="ARBA00068733"/>
    </source>
</evidence>
<dbReference type="GO" id="GO:0040029">
    <property type="term" value="P:epigenetic regulation of gene expression"/>
    <property type="evidence" value="ECO:0007669"/>
    <property type="project" value="TreeGrafter"/>
</dbReference>
<sequence length="1112" mass="124744">MDKFTSDKPSTRRSPRTCATASNALTSALMTAKENMKLRMKKGQENEFIRDDYATAQNAKQIVRKNTGIVYNNEMTKHFCTWDKNYPECPERFTAILQRCKELNLIERCTRIQSREATQEELLSQHTYDSIRLLKETQEEKDPDKLEKLSSQYDSIFINNDTYNCALLAAGSSINLVDAICKGEIQNGMAIVRPPGHHAMRHEYCGYCFFNNVALAAKHALTKCGIEKILIVDWDVHHGQGTQKMFYETNRVVYFSIHRYDNGSFWPELRESDYYFVGENGGKGHNFNIPLNKTGMKDADYLAIFQQVLLPMAYEFQPQLIIVSAGYDAALNCPEFSPDLVIISSGFDSCLGDEKGEMEVSPACFAHLLTPLMGLAEGKVAVILEGGYCMKSLAEGAALTLRCLLGDPAPSLLDFSSPCDSIVDSILNVIYVQKPYWQCFQNQDVFEVEAGMKMRKRSTEKIVATPMRKHFPIVKFQGDESRPSSYPTRNCYPVQQKDLNERLDKRLNYLKMVTDLKVPSTRVAIAFDERMTEHRNSQERNHPEKPERLTSILQMYRDYGLMERCTILKPRVATEEEILLVHTQSHVNDMKDTSNMTVEELNKKGSTYDSIYLHPKSYECALMAAGSVLEVVDAVVNGDARSGVAVVRPPGHHAEDDTACGFCLFNNVSVAAKYAIDVHSLDRVLLIDWDVHHGNGTQKIFEADRRVLYISLHRYNNGKFFPSSTDANYDKVGVGSGEGYNINIPWNKAGGGLTDGDYIAAFMSVVMPVAYQYNPQLVLVSAGFDACINDPLGHCKITPEAYAHMTHWLTTLANGRVILSLEGGYNVTSISYAMTMCTKALLGDPLPPLTGANIPCSSAVESIKNVLRTQEKYWPCLKFNAALPKDNILKNCTKHVEERTNVVKSENISNEVNDNLVEKLQEISLDNVTVKGDQGFSGAPEDGNPRDAHSREGRTSRDSDQDSGATRPITQTLVGYLSDNMQRLLNQEMFAVVPLPGCPHLVQVQAVPPSGIDVNTPCATCESIQENWICLICYSVFCGRYVSQHMVFHNEESSHPLTLSFSDLSVWCYVCEAYIDNMILYPAKNAVHRSKFGSDLEWSYGDRTPPTRLSDR</sequence>
<evidence type="ECO:0000256" key="12">
    <source>
        <dbReference type="ARBA" id="ARBA00022491"/>
    </source>
</evidence>
<dbReference type="GO" id="GO:0008270">
    <property type="term" value="F:zinc ion binding"/>
    <property type="evidence" value="ECO:0007669"/>
    <property type="project" value="UniProtKB-KW"/>
</dbReference>
<evidence type="ECO:0000256" key="24">
    <source>
        <dbReference type="ARBA" id="ARBA00023163"/>
    </source>
</evidence>
<evidence type="ECO:0000256" key="5">
    <source>
        <dbReference type="ARBA" id="ARBA00004300"/>
    </source>
</evidence>
<dbReference type="PROSITE" id="PS50271">
    <property type="entry name" value="ZF_UBP"/>
    <property type="match status" value="1"/>
</dbReference>
<evidence type="ECO:0000256" key="21">
    <source>
        <dbReference type="ARBA" id="ARBA00022843"/>
    </source>
</evidence>
<organism evidence="37 38">
    <name type="scientific">Polyplax serrata</name>
    <name type="common">Common mouse louse</name>
    <dbReference type="NCBI Taxonomy" id="468196"/>
    <lineage>
        <taxon>Eukaryota</taxon>
        <taxon>Metazoa</taxon>
        <taxon>Ecdysozoa</taxon>
        <taxon>Arthropoda</taxon>
        <taxon>Hexapoda</taxon>
        <taxon>Insecta</taxon>
        <taxon>Pterygota</taxon>
        <taxon>Neoptera</taxon>
        <taxon>Paraneoptera</taxon>
        <taxon>Psocodea</taxon>
        <taxon>Troctomorpha</taxon>
        <taxon>Phthiraptera</taxon>
        <taxon>Anoplura</taxon>
        <taxon>Polyplacidae</taxon>
        <taxon>Polyplax</taxon>
    </lineage>
</organism>
<keyword evidence="19" id="KW-0378">Hydrolase</keyword>
<keyword evidence="27" id="KW-0539">Nucleus</keyword>
<keyword evidence="15" id="KW-0479">Metal-binding</keyword>
<dbReference type="GO" id="GO:0032886">
    <property type="term" value="P:regulation of microtubule-based process"/>
    <property type="evidence" value="ECO:0007669"/>
    <property type="project" value="UniProtKB-ARBA"/>
</dbReference>
<dbReference type="CDD" id="cd10002">
    <property type="entry name" value="HDAC10_HDAC6-dom1"/>
    <property type="match status" value="1"/>
</dbReference>
<dbReference type="InterPro" id="IPR001607">
    <property type="entry name" value="Znf_UBP"/>
</dbReference>
<accession>A0AAN8S4X0</accession>
<dbReference type="GO" id="GO:0141221">
    <property type="term" value="F:histone deacetylase activity, hydrolytic mechanism"/>
    <property type="evidence" value="ECO:0007669"/>
    <property type="project" value="UniProtKB-EC"/>
</dbReference>
<evidence type="ECO:0000256" key="16">
    <source>
        <dbReference type="ARBA" id="ARBA00022737"/>
    </source>
</evidence>
<keyword evidence="14" id="KW-0808">Transferase</keyword>
<dbReference type="EMBL" id="JAWJWE010000036">
    <property type="protein sequence ID" value="KAK6628777.1"/>
    <property type="molecule type" value="Genomic_DNA"/>
</dbReference>
<evidence type="ECO:0000256" key="25">
    <source>
        <dbReference type="ARBA" id="ARBA00023203"/>
    </source>
</evidence>
<feature type="region of interest" description="Disordered" evidence="35">
    <location>
        <begin position="931"/>
        <end position="968"/>
    </location>
</feature>
<dbReference type="InterPro" id="IPR037138">
    <property type="entry name" value="His_deacetylse_dom_sf"/>
</dbReference>
<evidence type="ECO:0000256" key="6">
    <source>
        <dbReference type="ARBA" id="ARBA00004484"/>
    </source>
</evidence>
<dbReference type="SUPFAM" id="SSF52768">
    <property type="entry name" value="Arginase/deacetylase"/>
    <property type="match status" value="3"/>
</dbReference>
<keyword evidence="17 34" id="KW-0863">Zinc-finger</keyword>
<dbReference type="GO" id="GO:0016740">
    <property type="term" value="F:transferase activity"/>
    <property type="evidence" value="ECO:0007669"/>
    <property type="project" value="UniProtKB-KW"/>
</dbReference>
<dbReference type="GO" id="GO:0030425">
    <property type="term" value="C:dendrite"/>
    <property type="evidence" value="ECO:0007669"/>
    <property type="project" value="UniProtKB-SubCell"/>
</dbReference>
<dbReference type="SUPFAM" id="SSF57850">
    <property type="entry name" value="RING/U-box"/>
    <property type="match status" value="1"/>
</dbReference>
<evidence type="ECO:0000256" key="31">
    <source>
        <dbReference type="ARBA" id="ARBA00050910"/>
    </source>
</evidence>
<evidence type="ECO:0000256" key="4">
    <source>
        <dbReference type="ARBA" id="ARBA00004279"/>
    </source>
</evidence>
<keyword evidence="21" id="KW-0832">Ubl conjugation</keyword>
<keyword evidence="22" id="KW-0156">Chromatin regulator</keyword>
<evidence type="ECO:0000256" key="20">
    <source>
        <dbReference type="ARBA" id="ARBA00022833"/>
    </source>
</evidence>
<evidence type="ECO:0000256" key="22">
    <source>
        <dbReference type="ARBA" id="ARBA00022853"/>
    </source>
</evidence>
<keyword evidence="18" id="KW-0833">Ubl conjugation pathway</keyword>
<dbReference type="AlphaFoldDB" id="A0AAN8S4X0"/>
<dbReference type="InterPro" id="IPR023696">
    <property type="entry name" value="Ureohydrolase_dom_sf"/>
</dbReference>
<evidence type="ECO:0000256" key="28">
    <source>
        <dbReference type="ARBA" id="ARBA00023273"/>
    </source>
</evidence>
<protein>
    <recommendedName>
        <fullName evidence="32">Protein deacetylase HDAC6</fullName>
    </recommendedName>
    <alternativeName>
        <fullName evidence="33">Tubulin-lysine deacetylase HDAC6</fullName>
    </alternativeName>
</protein>
<comment type="cofactor">
    <cofactor evidence="1">
        <name>Zn(2+)</name>
        <dbReference type="ChEBI" id="CHEBI:29105"/>
    </cofactor>
</comment>
<comment type="catalytic activity">
    <reaction evidence="30">
        <text>N(6)-acetyl-L-lysyl-[protein] + H2O = L-lysyl-[protein] + acetate</text>
        <dbReference type="Rhea" id="RHEA:58108"/>
        <dbReference type="Rhea" id="RHEA-COMP:9752"/>
        <dbReference type="Rhea" id="RHEA-COMP:10731"/>
        <dbReference type="ChEBI" id="CHEBI:15377"/>
        <dbReference type="ChEBI" id="CHEBI:29969"/>
        <dbReference type="ChEBI" id="CHEBI:30089"/>
        <dbReference type="ChEBI" id="CHEBI:61930"/>
    </reaction>
    <physiologicalReaction direction="left-to-right" evidence="30">
        <dbReference type="Rhea" id="RHEA:58109"/>
    </physiologicalReaction>
</comment>
<feature type="domain" description="UBP-type" evidence="36">
    <location>
        <begin position="996"/>
        <end position="1094"/>
    </location>
</feature>
<evidence type="ECO:0000256" key="35">
    <source>
        <dbReference type="SAM" id="MobiDB-lite"/>
    </source>
</evidence>
<keyword evidence="23" id="KW-0805">Transcription regulation</keyword>
<evidence type="ECO:0000256" key="27">
    <source>
        <dbReference type="ARBA" id="ARBA00023242"/>
    </source>
</evidence>
<dbReference type="GO" id="GO:0005813">
    <property type="term" value="C:centrosome"/>
    <property type="evidence" value="ECO:0007669"/>
    <property type="project" value="UniProtKB-SubCell"/>
</dbReference>
<keyword evidence="10" id="KW-0488">Methylation</keyword>
<keyword evidence="16" id="KW-0677">Repeat</keyword>
<dbReference type="Gene3D" id="3.40.800.20">
    <property type="entry name" value="Histone deacetylase domain"/>
    <property type="match status" value="3"/>
</dbReference>